<comment type="caution">
    <text evidence="2">The sequence shown here is derived from an EMBL/GenBank/DDBJ whole genome shotgun (WGS) entry which is preliminary data.</text>
</comment>
<name>A0ABR0P141_GOSAR</name>
<feature type="domain" description="MULE transposase" evidence="1">
    <location>
        <begin position="21"/>
        <end position="70"/>
    </location>
</feature>
<sequence length="126" mass="14426">MMYVCLQACKDGYRAGCTRIVGLDGCFLKGYYGGYLLAVVGIDANNGIYPLAYTAIESENQASWLWFLELLVIDLEIVSSYQISLCLKNKRDFWKQYVCCFLMQKQDTVLDTYIPISRMLVSEQRS</sequence>
<dbReference type="InterPro" id="IPR018289">
    <property type="entry name" value="MULE_transposase_dom"/>
</dbReference>
<dbReference type="Pfam" id="PF10551">
    <property type="entry name" value="MULE"/>
    <property type="match status" value="1"/>
</dbReference>
<dbReference type="PANTHER" id="PTHR31973">
    <property type="entry name" value="POLYPROTEIN, PUTATIVE-RELATED"/>
    <property type="match status" value="1"/>
</dbReference>
<keyword evidence="3" id="KW-1185">Reference proteome</keyword>
<dbReference type="Proteomes" id="UP001358586">
    <property type="component" value="Chromosome 8"/>
</dbReference>
<reference evidence="2 3" key="1">
    <citation type="submission" date="2023-03" db="EMBL/GenBank/DDBJ databases">
        <title>WGS of Gossypium arboreum.</title>
        <authorList>
            <person name="Yu D."/>
        </authorList>
    </citation>
    <scope>NUCLEOTIDE SEQUENCE [LARGE SCALE GENOMIC DNA]</scope>
    <source>
        <tissue evidence="2">Leaf</tissue>
    </source>
</reference>
<dbReference type="EMBL" id="JARKNE010000008">
    <property type="protein sequence ID" value="KAK5812330.1"/>
    <property type="molecule type" value="Genomic_DNA"/>
</dbReference>
<accession>A0ABR0P141</accession>
<organism evidence="2 3">
    <name type="scientific">Gossypium arboreum</name>
    <name type="common">Tree cotton</name>
    <name type="synonym">Gossypium nanking</name>
    <dbReference type="NCBI Taxonomy" id="29729"/>
    <lineage>
        <taxon>Eukaryota</taxon>
        <taxon>Viridiplantae</taxon>
        <taxon>Streptophyta</taxon>
        <taxon>Embryophyta</taxon>
        <taxon>Tracheophyta</taxon>
        <taxon>Spermatophyta</taxon>
        <taxon>Magnoliopsida</taxon>
        <taxon>eudicotyledons</taxon>
        <taxon>Gunneridae</taxon>
        <taxon>Pentapetalae</taxon>
        <taxon>rosids</taxon>
        <taxon>malvids</taxon>
        <taxon>Malvales</taxon>
        <taxon>Malvaceae</taxon>
        <taxon>Malvoideae</taxon>
        <taxon>Gossypium</taxon>
    </lineage>
</organism>
<evidence type="ECO:0000313" key="2">
    <source>
        <dbReference type="EMBL" id="KAK5812330.1"/>
    </source>
</evidence>
<evidence type="ECO:0000313" key="3">
    <source>
        <dbReference type="Proteomes" id="UP001358586"/>
    </source>
</evidence>
<protein>
    <recommendedName>
        <fullName evidence="1">MULE transposase domain-containing protein</fullName>
    </recommendedName>
</protein>
<dbReference type="PANTHER" id="PTHR31973:SF187">
    <property type="entry name" value="MUTATOR TRANSPOSASE MUDRA PROTEIN"/>
    <property type="match status" value="1"/>
</dbReference>
<evidence type="ECO:0000259" key="1">
    <source>
        <dbReference type="Pfam" id="PF10551"/>
    </source>
</evidence>
<proteinExistence type="predicted"/>
<gene>
    <name evidence="2" type="ORF">PVK06_027759</name>
</gene>